<dbReference type="Gene3D" id="2.60.120.860">
    <property type="match status" value="1"/>
</dbReference>
<reference evidence="3 4" key="1">
    <citation type="submission" date="2018-03" db="EMBL/GenBank/DDBJ databases">
        <title>Genome sequence of Lactococcus lactis strain 14B4 from almond drupe.</title>
        <authorList>
            <person name="Tran T.D."/>
            <person name="McGarvey J.A."/>
            <person name="Huynh S."/>
            <person name="Parker C.T."/>
        </authorList>
    </citation>
    <scope>NUCLEOTIDE SEQUENCE [LARGE SCALE GENOMIC DNA]</scope>
    <source>
        <strain evidence="3 4">14B4</strain>
    </source>
</reference>
<evidence type="ECO:0000259" key="2">
    <source>
        <dbReference type="Pfam" id="PF22768"/>
    </source>
</evidence>
<dbReference type="Proteomes" id="UP000245919">
    <property type="component" value="Chromosome"/>
</dbReference>
<evidence type="ECO:0000259" key="1">
    <source>
        <dbReference type="Pfam" id="PF05709"/>
    </source>
</evidence>
<dbReference type="Gene3D" id="2.40.30.200">
    <property type="match status" value="1"/>
</dbReference>
<dbReference type="EMBL" id="CP028160">
    <property type="protein sequence ID" value="AWN66948.1"/>
    <property type="molecule type" value="Genomic_DNA"/>
</dbReference>
<gene>
    <name evidence="3" type="ORF">LL14B4_12610</name>
</gene>
<name>A0A2Z3KHH4_LACLL</name>
<dbReference type="RefSeq" id="WP_109991363.1">
    <property type="nucleotide sequence ID" value="NZ_CP028160.1"/>
</dbReference>
<feature type="domain" description="Siphovirus-type tail component RIFT-related" evidence="1">
    <location>
        <begin position="30"/>
        <end position="95"/>
    </location>
</feature>
<proteinExistence type="predicted"/>
<protein>
    <recommendedName>
        <fullName evidence="5">Phage tail protein</fullName>
    </recommendedName>
</protein>
<dbReference type="Pfam" id="PF05709">
    <property type="entry name" value="Sipho_tail"/>
    <property type="match status" value="1"/>
</dbReference>
<accession>A0A2Z3KHH4</accession>
<evidence type="ECO:0000313" key="3">
    <source>
        <dbReference type="EMBL" id="AWN66948.1"/>
    </source>
</evidence>
<dbReference type="Pfam" id="PF22768">
    <property type="entry name" value="SPP1_Dit"/>
    <property type="match status" value="1"/>
</dbReference>
<organism evidence="3 4">
    <name type="scientific">Lactococcus lactis subsp. lactis</name>
    <name type="common">Streptococcus lactis</name>
    <dbReference type="NCBI Taxonomy" id="1360"/>
    <lineage>
        <taxon>Bacteria</taxon>
        <taxon>Bacillati</taxon>
        <taxon>Bacillota</taxon>
        <taxon>Bacilli</taxon>
        <taxon>Lactobacillales</taxon>
        <taxon>Streptococcaceae</taxon>
        <taxon>Lactococcus</taxon>
    </lineage>
</organism>
<evidence type="ECO:0000313" key="4">
    <source>
        <dbReference type="Proteomes" id="UP000245919"/>
    </source>
</evidence>
<dbReference type="AlphaFoldDB" id="A0A2Z3KHH4"/>
<dbReference type="InterPro" id="IPR008841">
    <property type="entry name" value="Siphovirus-type_tail_N"/>
</dbReference>
<sequence length="283" mass="32128">MAKVKMTYTNVNGNTIIMGPFAPFRLMDYSGFGLPENNISSEKVFGMDGEQKIHSSLSYRDLEIEVLVQGTSFEERESFKHNLMSAFNPKLLGTLKWEVLNTAYEIDVEVLKGFDPKYQKGTIQLRALDPYWRDVSNIDYTVQLGQTTNLFVWPLIITPDYEFATVDSGKEIEITNQGDVAIGMEINIKCVAEVVNPRFINLYSQEFFSFNHTFKAGDVIYINTNHGKKQVLINGENGFSMRKLGSTFLQIDNQATNYFKLEADDGIENMIADMKYNPLLVGV</sequence>
<dbReference type="GeneID" id="89634619"/>
<evidence type="ECO:0008006" key="5">
    <source>
        <dbReference type="Google" id="ProtNLM"/>
    </source>
</evidence>
<dbReference type="InterPro" id="IPR054738">
    <property type="entry name" value="Siphovirus-type_tail_C"/>
</dbReference>
<feature type="domain" description="Siphovirus-type tail component C-terminal" evidence="2">
    <location>
        <begin position="177"/>
        <end position="256"/>
    </location>
</feature>